<feature type="domain" description="DUF6630" evidence="2">
    <location>
        <begin position="27"/>
        <end position="173"/>
    </location>
</feature>
<dbReference type="KEGG" id="fau:Fraau_0299"/>
<dbReference type="RefSeq" id="WP_014401795.1">
    <property type="nucleotide sequence ID" value="NC_017033.1"/>
</dbReference>
<dbReference type="InterPro" id="IPR046582">
    <property type="entry name" value="DUF6630"/>
</dbReference>
<sequence>MSRFDDDELPPDFDDEAADETAQEYQVWQWLLRINPGDEEQALQQFSAYREAVGDEDPDGLEVILPLTRVIDWQSGFQVEAGDTRTLIQAIDELTARWNLAVDWEGEPDDDEFHAETDVPSLLAIAYDSLAPYGYTLWVWEAEPDTYAGGISLSRDSEAMRELAALLGIELRLASETG</sequence>
<accession>H8L2F5</accession>
<organism evidence="3 4">
    <name type="scientific">Frateuria aurantia (strain ATCC 33424 / DSM 6220 / KCTC 2777 / LMG 1558 / NBRC 3245 / NCIMB 13370)</name>
    <name type="common">Acetobacter aurantius</name>
    <dbReference type="NCBI Taxonomy" id="767434"/>
    <lineage>
        <taxon>Bacteria</taxon>
        <taxon>Pseudomonadati</taxon>
        <taxon>Pseudomonadota</taxon>
        <taxon>Gammaproteobacteria</taxon>
        <taxon>Lysobacterales</taxon>
        <taxon>Rhodanobacteraceae</taxon>
        <taxon>Frateuria</taxon>
    </lineage>
</organism>
<reference evidence="3" key="1">
    <citation type="submission" date="2012-02" db="EMBL/GenBank/DDBJ databases">
        <title>The complete genome of Frateuria aurantia DSM 6220.</title>
        <authorList>
            <consortium name="US DOE Joint Genome Institute (JGI-PGF)"/>
            <person name="Lucas S."/>
            <person name="Copeland A."/>
            <person name="Lapidus A."/>
            <person name="Glavina del Rio T."/>
            <person name="Dalin E."/>
            <person name="Tice H."/>
            <person name="Bruce D."/>
            <person name="Goodwin L."/>
            <person name="Pitluck S."/>
            <person name="Peters L."/>
            <person name="Ovchinnikova G."/>
            <person name="Teshima H."/>
            <person name="Kyrpides N."/>
            <person name="Mavromatis K."/>
            <person name="Ivanova N."/>
            <person name="Brettin T."/>
            <person name="Detter J.C."/>
            <person name="Han C."/>
            <person name="Larimer F."/>
            <person name="Land M."/>
            <person name="Hauser L."/>
            <person name="Markowitz V."/>
            <person name="Cheng J.-F."/>
            <person name="Hugenholtz P."/>
            <person name="Woyke T."/>
            <person name="Wu D."/>
            <person name="Brambilla E."/>
            <person name="Klenk H.-P."/>
            <person name="Eisen J.A."/>
        </authorList>
    </citation>
    <scope>NUCLEOTIDE SEQUENCE</scope>
    <source>
        <strain evidence="3">DSM 6220</strain>
    </source>
</reference>
<dbReference type="OrthoDB" id="8969087at2"/>
<dbReference type="Proteomes" id="UP000005234">
    <property type="component" value="Chromosome"/>
</dbReference>
<evidence type="ECO:0000256" key="1">
    <source>
        <dbReference type="SAM" id="MobiDB-lite"/>
    </source>
</evidence>
<dbReference type="AlphaFoldDB" id="H8L2F5"/>
<evidence type="ECO:0000313" key="3">
    <source>
        <dbReference type="EMBL" id="AFC84789.1"/>
    </source>
</evidence>
<proteinExistence type="predicted"/>
<dbReference type="HOGENOM" id="CLU_1467657_0_0_6"/>
<dbReference type="EMBL" id="CP003350">
    <property type="protein sequence ID" value="AFC84789.1"/>
    <property type="molecule type" value="Genomic_DNA"/>
</dbReference>
<dbReference type="Pfam" id="PF20335">
    <property type="entry name" value="DUF6630"/>
    <property type="match status" value="1"/>
</dbReference>
<name>H8L2F5_FRAAD</name>
<evidence type="ECO:0000259" key="2">
    <source>
        <dbReference type="Pfam" id="PF20335"/>
    </source>
</evidence>
<feature type="region of interest" description="Disordered" evidence="1">
    <location>
        <begin position="1"/>
        <end position="21"/>
    </location>
</feature>
<evidence type="ECO:0000313" key="4">
    <source>
        <dbReference type="Proteomes" id="UP000005234"/>
    </source>
</evidence>
<protein>
    <recommendedName>
        <fullName evidence="2">DUF6630 domain-containing protein</fullName>
    </recommendedName>
</protein>
<keyword evidence="4" id="KW-1185">Reference proteome</keyword>
<dbReference type="eggNOG" id="COG3831">
    <property type="taxonomic scope" value="Bacteria"/>
</dbReference>
<gene>
    <name evidence="3" type="ordered locus">Fraau_0299</name>
</gene>